<gene>
    <name evidence="2" type="ORF">FHP29_03015</name>
</gene>
<dbReference type="Proteomes" id="UP000313231">
    <property type="component" value="Unassembled WGS sequence"/>
</dbReference>
<feature type="transmembrane region" description="Helical" evidence="1">
    <location>
        <begin position="105"/>
        <end position="128"/>
    </location>
</feature>
<organism evidence="2 3">
    <name type="scientific">Nocardioides albidus</name>
    <dbReference type="NCBI Taxonomy" id="1517589"/>
    <lineage>
        <taxon>Bacteria</taxon>
        <taxon>Bacillati</taxon>
        <taxon>Actinomycetota</taxon>
        <taxon>Actinomycetes</taxon>
        <taxon>Propionibacteriales</taxon>
        <taxon>Nocardioidaceae</taxon>
        <taxon>Nocardioides</taxon>
    </lineage>
</organism>
<dbReference type="RefSeq" id="WP_139621388.1">
    <property type="nucleotide sequence ID" value="NZ_VDMP01000015.1"/>
</dbReference>
<evidence type="ECO:0008006" key="4">
    <source>
        <dbReference type="Google" id="ProtNLM"/>
    </source>
</evidence>
<evidence type="ECO:0000256" key="1">
    <source>
        <dbReference type="SAM" id="Phobius"/>
    </source>
</evidence>
<dbReference type="EMBL" id="VDMP01000015">
    <property type="protein sequence ID" value="TNM47159.1"/>
    <property type="molecule type" value="Genomic_DNA"/>
</dbReference>
<dbReference type="AlphaFoldDB" id="A0A5C4WIH0"/>
<feature type="transmembrane region" description="Helical" evidence="1">
    <location>
        <begin position="72"/>
        <end position="93"/>
    </location>
</feature>
<dbReference type="OrthoDB" id="3789889at2"/>
<reference evidence="2 3" key="1">
    <citation type="journal article" date="2016" name="Int. J. Syst. Evol. Microbiol.">
        <title>Nocardioides albidus sp. nov., an actinobacterium isolated from garden soil.</title>
        <authorList>
            <person name="Singh H."/>
            <person name="Du J."/>
            <person name="Trinh H."/>
            <person name="Won K."/>
            <person name="Yang J.E."/>
            <person name="Yin C."/>
            <person name="Kook M."/>
            <person name="Yi T.H."/>
        </authorList>
    </citation>
    <scope>NUCLEOTIDE SEQUENCE [LARGE SCALE GENOMIC DNA]</scope>
    <source>
        <strain evidence="2 3">CCTCC AB 2015297</strain>
    </source>
</reference>
<sequence length="148" mass="15043">MLTTETRTHRVVMRAALVAAVAAVLLVLVAALVAGSAAALGAAVGGVVAVGVFAFGSLSVELVARLMPAASLLFALLTYTLQVVLMALVFVALNRSGLLGEELDGTWVGVAIILGAFVWMTAQILLATTARIPAFEPRASSPAEGGAR</sequence>
<protein>
    <recommendedName>
        <fullName evidence="4">ATP synthase protein I</fullName>
    </recommendedName>
</protein>
<keyword evidence="1" id="KW-0472">Membrane</keyword>
<feature type="transmembrane region" description="Helical" evidence="1">
    <location>
        <begin position="12"/>
        <end position="33"/>
    </location>
</feature>
<keyword evidence="3" id="KW-1185">Reference proteome</keyword>
<accession>A0A5C4WIH0</accession>
<keyword evidence="1" id="KW-1133">Transmembrane helix</keyword>
<name>A0A5C4WIH0_9ACTN</name>
<keyword evidence="1" id="KW-0812">Transmembrane</keyword>
<proteinExistence type="predicted"/>
<feature type="transmembrane region" description="Helical" evidence="1">
    <location>
        <begin position="39"/>
        <end position="60"/>
    </location>
</feature>
<comment type="caution">
    <text evidence="2">The sequence shown here is derived from an EMBL/GenBank/DDBJ whole genome shotgun (WGS) entry which is preliminary data.</text>
</comment>
<evidence type="ECO:0000313" key="2">
    <source>
        <dbReference type="EMBL" id="TNM47159.1"/>
    </source>
</evidence>
<evidence type="ECO:0000313" key="3">
    <source>
        <dbReference type="Proteomes" id="UP000313231"/>
    </source>
</evidence>